<evidence type="ECO:0000313" key="2">
    <source>
        <dbReference type="EMBL" id="GAA5525742.1"/>
    </source>
</evidence>
<protein>
    <recommendedName>
        <fullName evidence="4">Orphan protein</fullName>
    </recommendedName>
</protein>
<organism evidence="2 3">
    <name type="scientific">Microbulbifer aestuariivivens</name>
    <dbReference type="NCBI Taxonomy" id="1908308"/>
    <lineage>
        <taxon>Bacteria</taxon>
        <taxon>Pseudomonadati</taxon>
        <taxon>Pseudomonadota</taxon>
        <taxon>Gammaproteobacteria</taxon>
        <taxon>Cellvibrionales</taxon>
        <taxon>Microbulbiferaceae</taxon>
        <taxon>Microbulbifer</taxon>
    </lineage>
</organism>
<sequence length="166" mass="19094">MRILLLILTLLMACQVQAHQMKAAITQVLFNERTGNVEVMHRFYVHDAEHALGEIVGKKAYLLENPEAQLQFARYVSAHFDMGLGSAEPVQLTHVGQEVDGKFIWVYQEMPAPAAVETLWFRFDALQDFWPEQVNQINVEGLGRVRSLKFDRHSRWQKLEFGAPDN</sequence>
<evidence type="ECO:0008006" key="4">
    <source>
        <dbReference type="Google" id="ProtNLM"/>
    </source>
</evidence>
<feature type="signal peptide" evidence="1">
    <location>
        <begin position="1"/>
        <end position="18"/>
    </location>
</feature>
<keyword evidence="3" id="KW-1185">Reference proteome</keyword>
<dbReference type="Pfam" id="PF20420">
    <property type="entry name" value="DUF6702"/>
    <property type="match status" value="1"/>
</dbReference>
<gene>
    <name evidence="2" type="ORF">Maes01_02314</name>
</gene>
<name>A0ABP9WRA0_9GAMM</name>
<accession>A0ABP9WRA0</accession>
<dbReference type="RefSeq" id="WP_345551684.1">
    <property type="nucleotide sequence ID" value="NZ_BAABRT010000019.1"/>
</dbReference>
<dbReference type="Proteomes" id="UP001408594">
    <property type="component" value="Unassembled WGS sequence"/>
</dbReference>
<evidence type="ECO:0000313" key="3">
    <source>
        <dbReference type="Proteomes" id="UP001408594"/>
    </source>
</evidence>
<reference evidence="2 3" key="1">
    <citation type="submission" date="2024-02" db="EMBL/GenBank/DDBJ databases">
        <title>Microbulbifer aestuariivivens NBRC 112533.</title>
        <authorList>
            <person name="Ichikawa N."/>
            <person name="Katano-Makiyama Y."/>
            <person name="Hidaka K."/>
        </authorList>
    </citation>
    <scope>NUCLEOTIDE SEQUENCE [LARGE SCALE GENOMIC DNA]</scope>
    <source>
        <strain evidence="2 3">NBRC 112533</strain>
    </source>
</reference>
<keyword evidence="1" id="KW-0732">Signal</keyword>
<feature type="chain" id="PRO_5045432719" description="Orphan protein" evidence="1">
    <location>
        <begin position="19"/>
        <end position="166"/>
    </location>
</feature>
<proteinExistence type="predicted"/>
<dbReference type="InterPro" id="IPR046525">
    <property type="entry name" value="DUF6702"/>
</dbReference>
<dbReference type="EMBL" id="BAABRT010000019">
    <property type="protein sequence ID" value="GAA5525742.1"/>
    <property type="molecule type" value="Genomic_DNA"/>
</dbReference>
<comment type="caution">
    <text evidence="2">The sequence shown here is derived from an EMBL/GenBank/DDBJ whole genome shotgun (WGS) entry which is preliminary data.</text>
</comment>
<evidence type="ECO:0000256" key="1">
    <source>
        <dbReference type="SAM" id="SignalP"/>
    </source>
</evidence>